<feature type="compositionally biased region" description="Low complexity" evidence="2">
    <location>
        <begin position="1046"/>
        <end position="1059"/>
    </location>
</feature>
<feature type="region of interest" description="Disordered" evidence="2">
    <location>
        <begin position="1016"/>
        <end position="1164"/>
    </location>
</feature>
<feature type="compositionally biased region" description="Acidic residues" evidence="2">
    <location>
        <begin position="1120"/>
        <end position="1133"/>
    </location>
</feature>
<feature type="compositionally biased region" description="Pro residues" evidence="2">
    <location>
        <begin position="415"/>
        <end position="426"/>
    </location>
</feature>
<feature type="region of interest" description="Disordered" evidence="2">
    <location>
        <begin position="656"/>
        <end position="687"/>
    </location>
</feature>
<feature type="region of interest" description="Disordered" evidence="2">
    <location>
        <begin position="949"/>
        <end position="970"/>
    </location>
</feature>
<feature type="region of interest" description="Disordered" evidence="2">
    <location>
        <begin position="506"/>
        <end position="529"/>
    </location>
</feature>
<evidence type="ECO:0000313" key="4">
    <source>
        <dbReference type="Proteomes" id="UP000322899"/>
    </source>
</evidence>
<evidence type="ECO:0000313" key="3">
    <source>
        <dbReference type="EMBL" id="KAA0174988.1"/>
    </source>
</evidence>
<evidence type="ECO:0000256" key="2">
    <source>
        <dbReference type="SAM" id="MobiDB-lite"/>
    </source>
</evidence>
<organism evidence="3 4">
    <name type="scientific">Cafeteria roenbergensis</name>
    <name type="common">Marine flagellate</name>
    <dbReference type="NCBI Taxonomy" id="33653"/>
    <lineage>
        <taxon>Eukaryota</taxon>
        <taxon>Sar</taxon>
        <taxon>Stramenopiles</taxon>
        <taxon>Bigyra</taxon>
        <taxon>Opalozoa</taxon>
        <taxon>Bicosoecida</taxon>
        <taxon>Cafeteriaceae</taxon>
        <taxon>Cafeteria</taxon>
    </lineage>
</organism>
<name>A0A5A8ECH3_CAFRO</name>
<feature type="compositionally biased region" description="Low complexity" evidence="2">
    <location>
        <begin position="661"/>
        <end position="672"/>
    </location>
</feature>
<feature type="coiled-coil region" evidence="1">
    <location>
        <begin position="465"/>
        <end position="499"/>
    </location>
</feature>
<evidence type="ECO:0000256" key="1">
    <source>
        <dbReference type="SAM" id="Coils"/>
    </source>
</evidence>
<dbReference type="OrthoDB" id="10625045at2759"/>
<dbReference type="AlphaFoldDB" id="A0A5A8ECH3"/>
<dbReference type="EMBL" id="VLTO01000017">
    <property type="protein sequence ID" value="KAA0174988.1"/>
    <property type="molecule type" value="Genomic_DNA"/>
</dbReference>
<accession>A0A5A8ECH3</accession>
<gene>
    <name evidence="3" type="ORF">FNF27_03520</name>
</gene>
<dbReference type="Proteomes" id="UP000322899">
    <property type="component" value="Unassembled WGS sequence"/>
</dbReference>
<feature type="coiled-coil region" evidence="1">
    <location>
        <begin position="536"/>
        <end position="563"/>
    </location>
</feature>
<sequence length="1227" mass="122014">MAASAAAGELARECAVLFERHAARVDNSAVVALRPFAVSDVSALDAAEHNHADGLKTELAAVFDKHADALGEALFEMAVEIGRRLTLQLGMPDTAEAVCFARAVLPARLLKTPPSPRRVAAHTAALAGRAWAAWRRVRAADPALCALSSRERLLDGLRNLSLHGLRPLLAMCEDDRAASYWAVQSSSTVALAVTRPLLEARSAELAAACVPHLNMSLLATHACPPLAAPRHLQLRARLHAAAARALCLSGNWPGARAAVRAGLRLVSHLQAEAEADPPVVEGVAFALGHARFTLHIALFGVTAAQSAARATKAVAALEKRFPRAEHRALALASALAITAQFAPTEEGERGGPVAARPGRVVAEREAAAGAAAVLLDAAAPLVAALGEAAAETVPAAAWAALWCGGLDSMEAMPRPPATGKAPPPAPGVCSKAPSRGWPHPDAVRRGIEAPSSALREADAAAVFAAERHELELESYRALKEALAEQRKQEEAAAAAAAAEEEAKAEAAAGSAGKKGGKGGSATKKDGKAKKGAAAAEEAARAEAAAAEARAAKEAEEAAEAAAASAMCPDDGVCGALDLEASPAAEALPLGVHMALLRAMAVWGRWEEVGDCAALLCLRAAQERASAAAAMEAMGGRAVFAATGGAVAAAPGAGPVGGAGGREAATEAAAAEAWGDEDETGRGGAGSQLAATQAEAALAAATARLVLCSRYGPDGDDRAAARAGAAAASSGSAPSPAADSASDAAAAAKPAESPSVLELVAASAPRGSALPGLGLGAGVVAFAAGCLELATAGEGGGAALLAPSLVATATAALWRCASAVRAWLNARPPSLLRDRAAKLAARGSLALVLSAVASGAESAAGSVPDAPLPAVGSLAAETGIALGLLLGERGDHRGAVTAVRRGLRAVETSRGVACEAAALNTGGDWRALASVAWQSAGGALAAGAAAPAAGATGLSRPAPGSVLSPSEERPPSSAEWARAVLHTDALLSAADAETRLAAWTAAAVAAVNARKRAARAAAKAAAMRPPKPGSTLRRKPAGREAPPTMVDTTRTTGGPALTARGAGGGAGDGTGDDDDDDAAANGAARDGLEPDPTDAPPSGAQLPKCALATSRPTSRGTSEAKEDDDDDDDVDDNGGEGLRGRGSGPGRSPRLGRASKAAGRTAASESGAAAMDEAEALGHVDDGVAAAAAGRRLHLRLLAKAYGAGTEVVATSTGVFGSNWRQGSTSWA</sequence>
<feature type="compositionally biased region" description="Gly residues" evidence="2">
    <location>
        <begin position="1134"/>
        <end position="1144"/>
    </location>
</feature>
<keyword evidence="1" id="KW-0175">Coiled coil</keyword>
<comment type="caution">
    <text evidence="3">The sequence shown here is derived from an EMBL/GenBank/DDBJ whole genome shotgun (WGS) entry which is preliminary data.</text>
</comment>
<protein>
    <submittedName>
        <fullName evidence="3">Uncharacterized protein</fullName>
    </submittedName>
</protein>
<proteinExistence type="predicted"/>
<reference evidence="3 4" key="1">
    <citation type="submission" date="2019-07" db="EMBL/GenBank/DDBJ databases">
        <title>Genomes of Cafeteria roenbergensis.</title>
        <authorList>
            <person name="Fischer M.G."/>
            <person name="Hackl T."/>
            <person name="Roman M."/>
        </authorList>
    </citation>
    <scope>NUCLEOTIDE SEQUENCE [LARGE SCALE GENOMIC DNA]</scope>
    <source>
        <strain evidence="3 4">E4-10P</strain>
    </source>
</reference>
<feature type="region of interest" description="Disordered" evidence="2">
    <location>
        <begin position="415"/>
        <end position="437"/>
    </location>
</feature>